<dbReference type="GO" id="GO:0016020">
    <property type="term" value="C:membrane"/>
    <property type="evidence" value="ECO:0007669"/>
    <property type="project" value="UniProtKB-SubCell"/>
</dbReference>
<dbReference type="Proteomes" id="UP000224854">
    <property type="component" value="Unassembled WGS sequence"/>
</dbReference>
<sequence length="637" mass="72138">MEASPLMRQPPPEVFTPKIVELYSSLFLVWNYKDDHDGADKPDGFWREFFLLKPDKTHLRKMLNEMSPTDVLLLHSRTRSLFSRAIDAIKTEHGIASQHALETLTIFLSCLLYKKYSHPSSDIIDILAGLDHIDTVFADFITALDAIVRNGTDWDIRRKAIRVLLAVTAGAYQTTLLTYMLQRDLFPCLIKFIQETETAGQIFGPFTLLGLLANYNKFELQNPYQLRLNDFVNEATICRIIDCIGLTCQSLRTGYVHVQEDLPEGWTISSTLYMIGLGAMVPGPRPERKPVYDADRAKHLFSNLPDFNAAILLATYDFSHANKLFCFKLVDFSRHEGKEVPIASYLSLTSYLLQHAYLSDRTANYAHVNLTVLRLLIEDQAICKKICGDESLTTVRLCRQRQPFLPLVKGDRVFAASLLDVMIDAINHNLRRRLDVGLYLVCVGIILRIISHLSRSRTRLSYHWSDFFRSLLSLVRFLTTYASDLKHTAHVDTLLDHVVNLLALSLSAGEAFLPDPAAYDDLFYKVIESGDVLAKFKQEYGLEKHNNSSIKTLISVNTHYKQILTDGGGSSKKKLSNLTTNQVSQVIKQGYETLSIQAKEGLDTWDSFREADERVLLKKVARTSVGDVRAMVEAAMT</sequence>
<dbReference type="OrthoDB" id="2012278at2759"/>
<dbReference type="InterPro" id="IPR039868">
    <property type="entry name" value="ARMD3-like"/>
</dbReference>
<evidence type="ECO:0000256" key="3">
    <source>
        <dbReference type="ARBA" id="ARBA00022989"/>
    </source>
</evidence>
<organism evidence="6 7">
    <name type="scientific">Ophiocordyceps australis</name>
    <dbReference type="NCBI Taxonomy" id="1399860"/>
    <lineage>
        <taxon>Eukaryota</taxon>
        <taxon>Fungi</taxon>
        <taxon>Dikarya</taxon>
        <taxon>Ascomycota</taxon>
        <taxon>Pezizomycotina</taxon>
        <taxon>Sordariomycetes</taxon>
        <taxon>Hypocreomycetidae</taxon>
        <taxon>Hypocreales</taxon>
        <taxon>Ophiocordycipitaceae</taxon>
        <taxon>Ophiocordyceps</taxon>
    </lineage>
</organism>
<gene>
    <name evidence="6" type="ORF">CDD82_3233</name>
</gene>
<dbReference type="SMART" id="SM01158">
    <property type="entry name" value="DUF1741"/>
    <property type="match status" value="1"/>
</dbReference>
<reference evidence="6 7" key="1">
    <citation type="submission" date="2017-06" db="EMBL/GenBank/DDBJ databases">
        <title>Ant-infecting Ophiocordyceps genomes reveal a high diversity of potential behavioral manipulation genes and a possible major role for enterotoxins.</title>
        <authorList>
            <person name="De Bekker C."/>
            <person name="Evans H.C."/>
            <person name="Brachmann A."/>
            <person name="Hughes D.P."/>
        </authorList>
    </citation>
    <scope>NUCLEOTIDE SEQUENCE [LARGE SCALE GENOMIC DNA]</scope>
    <source>
        <strain evidence="6 7">1348a</strain>
    </source>
</reference>
<keyword evidence="2" id="KW-0812">Transmembrane</keyword>
<dbReference type="PANTHER" id="PTHR13608">
    <property type="entry name" value="ARMADILLO-LIKE HELICAL DOMAIN-CONTAINING PROTEIN 3"/>
    <property type="match status" value="1"/>
</dbReference>
<dbReference type="GO" id="GO:0005829">
    <property type="term" value="C:cytosol"/>
    <property type="evidence" value="ECO:0007669"/>
    <property type="project" value="TreeGrafter"/>
</dbReference>
<evidence type="ECO:0000256" key="1">
    <source>
        <dbReference type="ARBA" id="ARBA00004370"/>
    </source>
</evidence>
<keyword evidence="3" id="KW-1133">Transmembrane helix</keyword>
<keyword evidence="4" id="KW-0472">Membrane</keyword>
<accession>A0A2C5ZT59</accession>
<comment type="caution">
    <text evidence="6">The sequence shown here is derived from an EMBL/GenBank/DDBJ whole genome shotgun (WGS) entry which is preliminary data.</text>
</comment>
<dbReference type="EMBL" id="NJEU01000024">
    <property type="protein sequence ID" value="PHH83186.1"/>
    <property type="molecule type" value="Genomic_DNA"/>
</dbReference>
<feature type="domain" description="Armadillo-like helical" evidence="5">
    <location>
        <begin position="406"/>
        <end position="632"/>
    </location>
</feature>
<evidence type="ECO:0000313" key="7">
    <source>
        <dbReference type="Proteomes" id="UP000224854"/>
    </source>
</evidence>
<dbReference type="AlphaFoldDB" id="A0A2C5ZT59"/>
<proteinExistence type="predicted"/>
<name>A0A2C5ZT59_9HYPO</name>
<dbReference type="PANTHER" id="PTHR13608:SF3">
    <property type="entry name" value="ARMADILLO-LIKE HELICAL DOMAIN-CONTAINING PROTEIN 3"/>
    <property type="match status" value="1"/>
</dbReference>
<protein>
    <recommendedName>
        <fullName evidence="5">Armadillo-like helical domain-containing protein</fullName>
    </recommendedName>
</protein>
<dbReference type="Pfam" id="PF08427">
    <property type="entry name" value="ARMH3_C"/>
    <property type="match status" value="1"/>
</dbReference>
<evidence type="ECO:0000259" key="5">
    <source>
        <dbReference type="SMART" id="SM01158"/>
    </source>
</evidence>
<comment type="subcellular location">
    <subcellularLocation>
        <location evidence="1">Membrane</location>
    </subcellularLocation>
</comment>
<evidence type="ECO:0000256" key="2">
    <source>
        <dbReference type="ARBA" id="ARBA00022692"/>
    </source>
</evidence>
<dbReference type="InterPro" id="IPR013636">
    <property type="entry name" value="ARMH3_C"/>
</dbReference>
<keyword evidence="7" id="KW-1185">Reference proteome</keyword>
<evidence type="ECO:0000313" key="6">
    <source>
        <dbReference type="EMBL" id="PHH83186.1"/>
    </source>
</evidence>
<evidence type="ECO:0000256" key="4">
    <source>
        <dbReference type="ARBA" id="ARBA00023136"/>
    </source>
</evidence>